<dbReference type="Gene3D" id="2.60.200.40">
    <property type="match status" value="1"/>
</dbReference>
<evidence type="ECO:0000256" key="12">
    <source>
        <dbReference type="ARBA" id="ARBA00023264"/>
    </source>
</evidence>
<protein>
    <submittedName>
        <fullName evidence="14">Diacylglycerol kinase family lipid kinase</fullName>
    </submittedName>
</protein>
<dbReference type="Pfam" id="PF19279">
    <property type="entry name" value="YegS_C"/>
    <property type="match status" value="1"/>
</dbReference>
<dbReference type="InterPro" id="IPR017438">
    <property type="entry name" value="ATP-NAD_kinase_N"/>
</dbReference>
<keyword evidence="5" id="KW-0479">Metal-binding</keyword>
<evidence type="ECO:0000256" key="8">
    <source>
        <dbReference type="ARBA" id="ARBA00022840"/>
    </source>
</evidence>
<evidence type="ECO:0000313" key="14">
    <source>
        <dbReference type="EMBL" id="MDW0113836.1"/>
    </source>
</evidence>
<dbReference type="InterPro" id="IPR050187">
    <property type="entry name" value="Lipid_Phosphate_FormReg"/>
</dbReference>
<dbReference type="Gene3D" id="3.40.50.10330">
    <property type="entry name" value="Probable inorganic polyphosphate/atp-NAD kinase, domain 1"/>
    <property type="match status" value="1"/>
</dbReference>
<dbReference type="SMART" id="SM00046">
    <property type="entry name" value="DAGKc"/>
    <property type="match status" value="1"/>
</dbReference>
<sequence length="312" mass="34303">MKLFIVNPASGNGRALNHWKQLQLILDQKTVDYQMILCTDIATTQRTIEERIHTLPIDAVVVIGGDGTINGVVQVLAYLDIPLAVFPSGSGNDICRNFALSNEPNAFVEKLLEHSIVSIDLLRVNDRYGVTVAGIGLDAKIGARAETSTYKKWLNHMNKGAFAYTVAACIEFFLYKPFTATMKIDGVERTISKLWLLAVGNCSTYGGGMVICPDADPTDGFLQLTMLHSATRQKIITSLFPALLRGKKIVQEEVSYQSARQISINANRIVPIVIDGEVHYSDRYAISIAQGALQVLLTGNQKDNLFIKKTLT</sequence>
<comment type="cofactor">
    <cofactor evidence="1">
        <name>Mg(2+)</name>
        <dbReference type="ChEBI" id="CHEBI:18420"/>
    </cofactor>
</comment>
<dbReference type="InterPro" id="IPR001206">
    <property type="entry name" value="Diacylglycerol_kinase_cat_dom"/>
</dbReference>
<accession>A0ABU4GA55</accession>
<evidence type="ECO:0000313" key="15">
    <source>
        <dbReference type="Proteomes" id="UP001282284"/>
    </source>
</evidence>
<name>A0ABU4GA55_9BACL</name>
<keyword evidence="8" id="KW-0067">ATP-binding</keyword>
<proteinExistence type="inferred from homology"/>
<feature type="domain" description="DAGKc" evidence="13">
    <location>
        <begin position="1"/>
        <end position="128"/>
    </location>
</feature>
<dbReference type="InterPro" id="IPR005218">
    <property type="entry name" value="Diacylglycerol/lipid_kinase"/>
</dbReference>
<evidence type="ECO:0000256" key="6">
    <source>
        <dbReference type="ARBA" id="ARBA00022741"/>
    </source>
</evidence>
<reference evidence="14 15" key="1">
    <citation type="submission" date="2023-06" db="EMBL/GenBank/DDBJ databases">
        <title>Sporosarcina sp. nov., isolated from Korean traditional fermented seafood 'Jeotgal'.</title>
        <authorList>
            <person name="Yang A.I."/>
            <person name="Shin N.-R."/>
        </authorList>
    </citation>
    <scope>NUCLEOTIDE SEQUENCE [LARGE SCALE GENOMIC DNA]</scope>
    <source>
        <strain evidence="14 15">KCTC13119</strain>
    </source>
</reference>
<dbReference type="PANTHER" id="PTHR12358:SF106">
    <property type="entry name" value="LIPID KINASE YEGS"/>
    <property type="match status" value="1"/>
</dbReference>
<evidence type="ECO:0000256" key="9">
    <source>
        <dbReference type="ARBA" id="ARBA00022842"/>
    </source>
</evidence>
<keyword evidence="6" id="KW-0547">Nucleotide-binding</keyword>
<dbReference type="NCBIfam" id="TIGR00147">
    <property type="entry name" value="YegS/Rv2252/BmrU family lipid kinase"/>
    <property type="match status" value="1"/>
</dbReference>
<keyword evidence="11" id="KW-0594">Phospholipid biosynthesis</keyword>
<dbReference type="EMBL" id="JAUBDI010000010">
    <property type="protein sequence ID" value="MDW0113836.1"/>
    <property type="molecule type" value="Genomic_DNA"/>
</dbReference>
<evidence type="ECO:0000256" key="3">
    <source>
        <dbReference type="ARBA" id="ARBA00022516"/>
    </source>
</evidence>
<comment type="similarity">
    <text evidence="2">Belongs to the diacylglycerol/lipid kinase family.</text>
</comment>
<evidence type="ECO:0000256" key="7">
    <source>
        <dbReference type="ARBA" id="ARBA00022777"/>
    </source>
</evidence>
<gene>
    <name evidence="14" type="ORF">QT711_11615</name>
</gene>
<keyword evidence="10" id="KW-0443">Lipid metabolism</keyword>
<keyword evidence="3" id="KW-0444">Lipid biosynthesis</keyword>
<dbReference type="PROSITE" id="PS50146">
    <property type="entry name" value="DAGK"/>
    <property type="match status" value="1"/>
</dbReference>
<dbReference type="RefSeq" id="WP_317944435.1">
    <property type="nucleotide sequence ID" value="NZ_JAUBDI010000010.1"/>
</dbReference>
<comment type="caution">
    <text evidence="14">The sequence shown here is derived from an EMBL/GenBank/DDBJ whole genome shotgun (WGS) entry which is preliminary data.</text>
</comment>
<organism evidence="14 15">
    <name type="scientific">Sporosarcina saromensis</name>
    <dbReference type="NCBI Taxonomy" id="359365"/>
    <lineage>
        <taxon>Bacteria</taxon>
        <taxon>Bacillati</taxon>
        <taxon>Bacillota</taxon>
        <taxon>Bacilli</taxon>
        <taxon>Bacillales</taxon>
        <taxon>Caryophanaceae</taxon>
        <taxon>Sporosarcina</taxon>
    </lineage>
</organism>
<dbReference type="GO" id="GO:0016301">
    <property type="term" value="F:kinase activity"/>
    <property type="evidence" value="ECO:0007669"/>
    <property type="project" value="UniProtKB-KW"/>
</dbReference>
<evidence type="ECO:0000259" key="13">
    <source>
        <dbReference type="PROSITE" id="PS50146"/>
    </source>
</evidence>
<dbReference type="Pfam" id="PF00781">
    <property type="entry name" value="DAGK_cat"/>
    <property type="match status" value="1"/>
</dbReference>
<dbReference type="PANTHER" id="PTHR12358">
    <property type="entry name" value="SPHINGOSINE KINASE"/>
    <property type="match status" value="1"/>
</dbReference>
<keyword evidence="12" id="KW-1208">Phospholipid metabolism</keyword>
<evidence type="ECO:0000256" key="5">
    <source>
        <dbReference type="ARBA" id="ARBA00022723"/>
    </source>
</evidence>
<evidence type="ECO:0000256" key="11">
    <source>
        <dbReference type="ARBA" id="ARBA00023209"/>
    </source>
</evidence>
<dbReference type="SUPFAM" id="SSF111331">
    <property type="entry name" value="NAD kinase/diacylglycerol kinase-like"/>
    <property type="match status" value="1"/>
</dbReference>
<dbReference type="Proteomes" id="UP001282284">
    <property type="component" value="Unassembled WGS sequence"/>
</dbReference>
<evidence type="ECO:0000256" key="4">
    <source>
        <dbReference type="ARBA" id="ARBA00022679"/>
    </source>
</evidence>
<evidence type="ECO:0000256" key="10">
    <source>
        <dbReference type="ARBA" id="ARBA00023098"/>
    </source>
</evidence>
<evidence type="ECO:0000256" key="2">
    <source>
        <dbReference type="ARBA" id="ARBA00005983"/>
    </source>
</evidence>
<keyword evidence="15" id="KW-1185">Reference proteome</keyword>
<keyword evidence="9" id="KW-0460">Magnesium</keyword>
<keyword evidence="7 14" id="KW-0418">Kinase</keyword>
<keyword evidence="4" id="KW-0808">Transferase</keyword>
<dbReference type="InterPro" id="IPR016064">
    <property type="entry name" value="NAD/diacylglycerol_kinase_sf"/>
</dbReference>
<evidence type="ECO:0000256" key="1">
    <source>
        <dbReference type="ARBA" id="ARBA00001946"/>
    </source>
</evidence>
<dbReference type="InterPro" id="IPR045540">
    <property type="entry name" value="YegS/DAGK_C"/>
</dbReference>